<dbReference type="GO" id="GO:0015920">
    <property type="term" value="P:lipopolysaccharide transport"/>
    <property type="evidence" value="ECO:0007669"/>
    <property type="project" value="TreeGrafter"/>
</dbReference>
<dbReference type="RefSeq" id="WP_015336846.1">
    <property type="nucleotide sequence ID" value="NC_020055.1"/>
</dbReference>
<name>L0RDG7_9BACT</name>
<dbReference type="Proteomes" id="UP000010808">
    <property type="component" value="Chromosome"/>
</dbReference>
<dbReference type="PATRIC" id="fig|1121451.3.peg.2202"/>
<dbReference type="PANTHER" id="PTHR36504:SF1">
    <property type="entry name" value="LIPOPOLYSACCHARIDE EXPORT SYSTEM PROTEIN LPTA"/>
    <property type="match status" value="1"/>
</dbReference>
<reference evidence="3 4" key="1">
    <citation type="submission" date="2012-10" db="EMBL/GenBank/DDBJ databases">
        <authorList>
            <person name="Genoscope - CEA"/>
        </authorList>
    </citation>
    <scope>NUCLEOTIDE SEQUENCE [LARGE SCALE GENOMIC DNA]</scope>
    <source>
        <strain evidence="4">AM13 / DSM 14728</strain>
    </source>
</reference>
<evidence type="ECO:0000313" key="4">
    <source>
        <dbReference type="Proteomes" id="UP000010808"/>
    </source>
</evidence>
<dbReference type="EMBL" id="FO203522">
    <property type="protein sequence ID" value="CCO24245.1"/>
    <property type="molecule type" value="Genomic_DNA"/>
</dbReference>
<proteinExistence type="predicted"/>
<feature type="domain" description="Organic solvent tolerance-like N-terminal" evidence="2">
    <location>
        <begin position="407"/>
        <end position="518"/>
    </location>
</feature>
<dbReference type="GO" id="GO:0009279">
    <property type="term" value="C:cell outer membrane"/>
    <property type="evidence" value="ECO:0007669"/>
    <property type="project" value="TreeGrafter"/>
</dbReference>
<dbReference type="HOGENOM" id="CLU_503197_0_0_7"/>
<evidence type="ECO:0000313" key="3">
    <source>
        <dbReference type="EMBL" id="CCO24245.1"/>
    </source>
</evidence>
<dbReference type="AlphaFoldDB" id="L0RDG7"/>
<keyword evidence="1" id="KW-0732">Signal</keyword>
<dbReference type="OrthoDB" id="5453241at2"/>
<dbReference type="InterPro" id="IPR052037">
    <property type="entry name" value="LPS_export_LptA"/>
</dbReference>
<dbReference type="Gene3D" id="2.60.450.10">
    <property type="entry name" value="Lipopolysaccharide (LPS) transport protein A like domain"/>
    <property type="match status" value="1"/>
</dbReference>
<gene>
    <name evidence="3" type="ORF">DESAM_21972</name>
</gene>
<dbReference type="eggNOG" id="COG1934">
    <property type="taxonomic scope" value="Bacteria"/>
</dbReference>
<accession>L0RDG7</accession>
<protein>
    <submittedName>
        <fullName evidence="3">Lipopolysaccharide transport periplasmic protein LptA</fullName>
    </submittedName>
</protein>
<organism evidence="3 4">
    <name type="scientific">Maridesulfovibrio hydrothermalis AM13 = DSM 14728</name>
    <dbReference type="NCBI Taxonomy" id="1121451"/>
    <lineage>
        <taxon>Bacteria</taxon>
        <taxon>Pseudomonadati</taxon>
        <taxon>Thermodesulfobacteriota</taxon>
        <taxon>Desulfovibrionia</taxon>
        <taxon>Desulfovibrionales</taxon>
        <taxon>Desulfovibrionaceae</taxon>
        <taxon>Maridesulfovibrio</taxon>
    </lineage>
</organism>
<dbReference type="InterPro" id="IPR005653">
    <property type="entry name" value="OstA-like_N"/>
</dbReference>
<dbReference type="KEGG" id="dhy:DESAM_21972"/>
<dbReference type="GO" id="GO:0030288">
    <property type="term" value="C:outer membrane-bounded periplasmic space"/>
    <property type="evidence" value="ECO:0007669"/>
    <property type="project" value="TreeGrafter"/>
</dbReference>
<dbReference type="PANTHER" id="PTHR36504">
    <property type="entry name" value="LIPOPOLYSACCHARIDE EXPORT SYSTEM PROTEIN LPTA"/>
    <property type="match status" value="1"/>
</dbReference>
<dbReference type="Pfam" id="PF03968">
    <property type="entry name" value="LptD_N"/>
    <property type="match status" value="1"/>
</dbReference>
<sequence length="542" mass="59493">MISIFEKSSLLRSNSLSAVILPAFICMVFFLVLVSTSPVAHAYDRSELKIAKTIANIRENPNLKAPVVWVLSPAESFLVGREKNGWYAVYPASAEQTADPVGYISKKVVLPAANDSRPVDWGDVRYVGKDLKYHLERTVKSSTGGIIKSGDKIKVGFLKGGWYAIFKADAPVTSEAEALGFVEKDSVDINVADARIRYAVRKINVIKKPVSTSKAVGILNPGHRAQVGKEKGGMYALYRIDTLVKENTPVWGYAWGPFLAAYPKNLEEKKMAGIDARKAELAAEKKRSEQAEKVRANELAAMEEAMEEVLKTPVPTRTMYSQAVLNIRSEPNAKSLIVDKLEVGQSVVVGRQEGKWYPVFKAVKGADVKRVGYVYGAYLQADAPAEKKQQAAPEKRVPGGPDEVPIKITSTKMTFSENRNRIIFAGNVKVVRLDVTLTSDTLTVHLRPEGDSLTDTQDKIKKIIAGGHVKVSMNKRKGSCDKLTYVVGDSIIFMEGNARLKDGPNLVQGSVIKFYLKDNRSEVVGGSKPVEAIFYTPKNVSP</sequence>
<evidence type="ECO:0000259" key="2">
    <source>
        <dbReference type="Pfam" id="PF03968"/>
    </source>
</evidence>
<evidence type="ECO:0000256" key="1">
    <source>
        <dbReference type="ARBA" id="ARBA00022729"/>
    </source>
</evidence>
<dbReference type="GO" id="GO:0017089">
    <property type="term" value="F:glycolipid transfer activity"/>
    <property type="evidence" value="ECO:0007669"/>
    <property type="project" value="TreeGrafter"/>
</dbReference>
<keyword evidence="4" id="KW-1185">Reference proteome</keyword>
<dbReference type="STRING" id="1121451.DESAM_21972"/>
<dbReference type="Gene3D" id="2.30.30.40">
    <property type="entry name" value="SH3 Domains"/>
    <property type="match status" value="2"/>
</dbReference>